<evidence type="ECO:0008006" key="6">
    <source>
        <dbReference type="Google" id="ProtNLM"/>
    </source>
</evidence>
<proteinExistence type="predicted"/>
<dbReference type="Proteomes" id="UP001219585">
    <property type="component" value="Chromosome"/>
</dbReference>
<evidence type="ECO:0000256" key="1">
    <source>
        <dbReference type="SAM" id="Phobius"/>
    </source>
</evidence>
<feature type="transmembrane region" description="Helical" evidence="1">
    <location>
        <begin position="103"/>
        <end position="127"/>
    </location>
</feature>
<keyword evidence="1" id="KW-1133">Transmembrane helix</keyword>
<name>A0AAJ5RLB4_9BACI</name>
<keyword evidence="1" id="KW-0472">Membrane</keyword>
<keyword evidence="1" id="KW-0812">Transmembrane</keyword>
<dbReference type="EMBL" id="CP113527">
    <property type="protein sequence ID" value="WDV08462.1"/>
    <property type="molecule type" value="Genomic_DNA"/>
</dbReference>
<dbReference type="Proteomes" id="UP001289615">
    <property type="component" value="Unassembled WGS sequence"/>
</dbReference>
<evidence type="ECO:0000313" key="4">
    <source>
        <dbReference type="Proteomes" id="UP001219585"/>
    </source>
</evidence>
<keyword evidence="5" id="KW-1185">Reference proteome</keyword>
<protein>
    <recommendedName>
        <fullName evidence="6">Transmembrane protein</fullName>
    </recommendedName>
</protein>
<dbReference type="EMBL" id="JAXUIA010000012">
    <property type="protein sequence ID" value="MEA0977571.1"/>
    <property type="molecule type" value="Genomic_DNA"/>
</dbReference>
<dbReference type="RefSeq" id="WP_274796660.1">
    <property type="nucleotide sequence ID" value="NZ_CP113527.1"/>
</dbReference>
<feature type="transmembrane region" description="Helical" evidence="1">
    <location>
        <begin position="63"/>
        <end position="83"/>
    </location>
</feature>
<evidence type="ECO:0000313" key="3">
    <source>
        <dbReference type="EMBL" id="WDV08462.1"/>
    </source>
</evidence>
<reference evidence="3" key="1">
    <citation type="submission" date="2022-11" db="EMBL/GenBank/DDBJ databases">
        <title>Lysinibacillus irui.</title>
        <authorList>
            <person name="Akintayo S.O."/>
        </authorList>
    </citation>
    <scope>NUCLEOTIDE SEQUENCE</scope>
    <source>
        <strain evidence="3">IRB4-01</strain>
    </source>
</reference>
<sequence>MKRMQLVSLIIVNLVLLPIIQLSYNQFYAVDIPEGMFQLWLFPLLILLINVLLWSCRLRITSYIHWTFIYVGAGTSLACYFVWHYSQLIPYPHMPPGEATFELYMRTFLLGLWQLVALFLVNVLTFIMSKIWMTLKNVPKI</sequence>
<dbReference type="KEGG" id="liu:OU989_08270"/>
<organism evidence="3 4">
    <name type="scientific">Lysinibacillus irui</name>
    <dbReference type="NCBI Taxonomy" id="2998077"/>
    <lineage>
        <taxon>Bacteria</taxon>
        <taxon>Bacillati</taxon>
        <taxon>Bacillota</taxon>
        <taxon>Bacilli</taxon>
        <taxon>Bacillales</taxon>
        <taxon>Bacillaceae</taxon>
        <taxon>Lysinibacillus</taxon>
    </lineage>
</organism>
<accession>A0AAJ5RLB4</accession>
<gene>
    <name evidence="3" type="ORF">OU989_08270</name>
    <name evidence="2" type="ORF">U6C28_14775</name>
</gene>
<reference evidence="2 5" key="2">
    <citation type="submission" date="2023-12" db="EMBL/GenBank/DDBJ databases">
        <title>Genome comparison identifies genes involved in endophytic behavior of Lysinibacillus irui and provides insights into its role as a plant-growth promoting bacterium.</title>
        <authorList>
            <person name="Hilario S."/>
            <person name="Matos I."/>
            <person name="Goncalves M.F.M."/>
            <person name="Pardo C.A."/>
            <person name="Santos M.J."/>
        </authorList>
    </citation>
    <scope>NUCLEOTIDE SEQUENCE [LARGE SCALE GENOMIC DNA]</scope>
    <source>
        <strain evidence="2 5">B3</strain>
    </source>
</reference>
<feature type="transmembrane region" description="Helical" evidence="1">
    <location>
        <begin position="35"/>
        <end position="56"/>
    </location>
</feature>
<dbReference type="AlphaFoldDB" id="A0AAJ5RLB4"/>
<evidence type="ECO:0000313" key="5">
    <source>
        <dbReference type="Proteomes" id="UP001289615"/>
    </source>
</evidence>
<evidence type="ECO:0000313" key="2">
    <source>
        <dbReference type="EMBL" id="MEA0977571.1"/>
    </source>
</evidence>